<evidence type="ECO:0000313" key="2">
    <source>
        <dbReference type="EMBL" id="AUI68625.2"/>
    </source>
</evidence>
<dbReference type="Pfam" id="PF07963">
    <property type="entry name" value="N_methyl"/>
    <property type="match status" value="1"/>
</dbReference>
<keyword evidence="3" id="KW-1185">Reference proteome</keyword>
<feature type="transmembrane region" description="Helical" evidence="1">
    <location>
        <begin position="20"/>
        <end position="39"/>
    </location>
</feature>
<dbReference type="Pfam" id="PF16074">
    <property type="entry name" value="PilW"/>
    <property type="match status" value="1"/>
</dbReference>
<dbReference type="InterPro" id="IPR012902">
    <property type="entry name" value="N_methyl_site"/>
</dbReference>
<dbReference type="GO" id="GO:0043683">
    <property type="term" value="P:type IV pilus assembly"/>
    <property type="evidence" value="ECO:0007669"/>
    <property type="project" value="InterPro"/>
</dbReference>
<dbReference type="EMBL" id="CP018889">
    <property type="protein sequence ID" value="AUI68625.2"/>
    <property type="molecule type" value="Genomic_DNA"/>
</dbReference>
<dbReference type="InterPro" id="IPR032092">
    <property type="entry name" value="PilW"/>
</dbReference>
<proteinExistence type="predicted"/>
<protein>
    <submittedName>
        <fullName evidence="2">Prepilin-type N-terminal cleavage/methylation domain-containing protein</fullName>
    </submittedName>
</protein>
<name>A0A2N9YE18_9GAMM</name>
<gene>
    <name evidence="2" type="ORF">BLE401_07845</name>
</gene>
<keyword evidence="1" id="KW-0812">Transmembrane</keyword>
<sequence>MDNGTMNMKRKQKGFSLIEIMVALVISLVLMAGVLTIFVSSKRTYSLQAELATLQDNARFVMDDMTYGLRMAGYYGCSTALPANAAAINLDKPRIEVQNNVLIKNANDGVLGKNSTSSVAKSDILTIRYYANRLILNPAPTDLLQAESVAELTTLRADLLAEQLAINAVFDDPNDNVFPLDVNSIKPAVNSNITISDCGGSVAYKVTKVDGNDISVARIIAGSTGVIAKFGRTYAWPVEVFANVTETKYEVKGIDTNNDGVFNSAIDGYALYKTDPNCTATTNCNMIPFIEGVENMQIRLGVDTDSDGAPNQYLELPATANSVIVAIKITLLMRTNNKRNDLIDATATEFALDPAVTTYNPSKIANFDYEVGYRHRLFTTVIRIRNN</sequence>
<evidence type="ECO:0000313" key="3">
    <source>
        <dbReference type="Proteomes" id="UP000234271"/>
    </source>
</evidence>
<organism evidence="2 3">
    <name type="scientific">Beggiatoa leptomitoformis</name>
    <dbReference type="NCBI Taxonomy" id="288004"/>
    <lineage>
        <taxon>Bacteria</taxon>
        <taxon>Pseudomonadati</taxon>
        <taxon>Pseudomonadota</taxon>
        <taxon>Gammaproteobacteria</taxon>
        <taxon>Thiotrichales</taxon>
        <taxon>Thiotrichaceae</taxon>
        <taxon>Beggiatoa</taxon>
    </lineage>
</organism>
<reference evidence="3" key="1">
    <citation type="submission" date="2016-12" db="EMBL/GenBank/DDBJ databases">
        <title>Complete Genome Sequence of Beggiatoa leptomitiformis D-401.</title>
        <authorList>
            <person name="Fomenkov A."/>
            <person name="Vincze T."/>
            <person name="Grabovich M."/>
            <person name="Anton B.P."/>
            <person name="Dubinina G."/>
            <person name="Orlova M."/>
            <person name="Belousova E."/>
            <person name="Roberts R.J."/>
        </authorList>
    </citation>
    <scope>NUCLEOTIDE SEQUENCE [LARGE SCALE GENOMIC DNA]</scope>
    <source>
        <strain evidence="3">D-401</strain>
    </source>
</reference>
<dbReference type="PROSITE" id="PS00409">
    <property type="entry name" value="PROKAR_NTER_METHYL"/>
    <property type="match status" value="1"/>
</dbReference>
<dbReference type="Proteomes" id="UP000234271">
    <property type="component" value="Chromosome"/>
</dbReference>
<evidence type="ECO:0000256" key="1">
    <source>
        <dbReference type="SAM" id="Phobius"/>
    </source>
</evidence>
<keyword evidence="1" id="KW-0472">Membrane</keyword>
<accession>A0A2N9YE18</accession>
<dbReference type="NCBIfam" id="TIGR02532">
    <property type="entry name" value="IV_pilin_GFxxxE"/>
    <property type="match status" value="1"/>
</dbReference>
<keyword evidence="1" id="KW-1133">Transmembrane helix</keyword>
<dbReference type="AlphaFoldDB" id="A0A2N9YE18"/>